<evidence type="ECO:0000256" key="8">
    <source>
        <dbReference type="SAM" id="MobiDB-lite"/>
    </source>
</evidence>
<organism evidence="11 12">
    <name type="scientific">Halobacterium bonnevillei</name>
    <dbReference type="NCBI Taxonomy" id="2692200"/>
    <lineage>
        <taxon>Archaea</taxon>
        <taxon>Methanobacteriati</taxon>
        <taxon>Methanobacteriota</taxon>
        <taxon>Stenosarchaea group</taxon>
        <taxon>Halobacteria</taxon>
        <taxon>Halobacteriales</taxon>
        <taxon>Halobacteriaceae</taxon>
        <taxon>Halobacterium</taxon>
    </lineage>
</organism>
<comment type="caution">
    <text evidence="11">The sequence shown here is derived from an EMBL/GenBank/DDBJ whole genome shotgun (WGS) entry which is preliminary data.</text>
</comment>
<dbReference type="GO" id="GO:0016020">
    <property type="term" value="C:membrane"/>
    <property type="evidence" value="ECO:0007669"/>
    <property type="project" value="UniProtKB-SubCell"/>
</dbReference>
<feature type="domain" description="Blue (type 1) copper" evidence="10">
    <location>
        <begin position="75"/>
        <end position="162"/>
    </location>
</feature>
<comment type="cofactor">
    <cofactor evidence="7">
        <name>Cu(2+)</name>
        <dbReference type="ChEBI" id="CHEBI:29036"/>
    </cofactor>
    <text evidence="7">The crystal structure with reduced Cu(1+) has also been determined.</text>
</comment>
<keyword evidence="9" id="KW-0812">Transmembrane</keyword>
<dbReference type="GO" id="GO:0009055">
    <property type="term" value="F:electron transfer activity"/>
    <property type="evidence" value="ECO:0007669"/>
    <property type="project" value="InterPro"/>
</dbReference>
<keyword evidence="3 7" id="KW-0479">Metal-binding</keyword>
<feature type="domain" description="Blue (type 1) copper" evidence="10">
    <location>
        <begin position="210"/>
        <end position="297"/>
    </location>
</feature>
<protein>
    <submittedName>
        <fullName evidence="11">Halocyanin domain-containing protein</fullName>
    </submittedName>
</protein>
<feature type="transmembrane region" description="Helical" evidence="9">
    <location>
        <begin position="319"/>
        <end position="341"/>
    </location>
</feature>
<keyword evidence="9" id="KW-1133">Transmembrane helix</keyword>
<evidence type="ECO:0000256" key="6">
    <source>
        <dbReference type="ARBA" id="ARBA00023136"/>
    </source>
</evidence>
<feature type="binding site" evidence="7">
    <location>
        <position position="243"/>
    </location>
    <ligand>
        <name>Cu cation</name>
        <dbReference type="ChEBI" id="CHEBI:23378"/>
    </ligand>
</feature>
<feature type="region of interest" description="Disordered" evidence="8">
    <location>
        <begin position="42"/>
        <end position="62"/>
    </location>
</feature>
<dbReference type="PROSITE" id="PS51318">
    <property type="entry name" value="TAT"/>
    <property type="match status" value="1"/>
</dbReference>
<feature type="compositionally biased region" description="Acidic residues" evidence="8">
    <location>
        <begin position="347"/>
        <end position="356"/>
    </location>
</feature>
<evidence type="ECO:0000259" key="10">
    <source>
        <dbReference type="Pfam" id="PF00127"/>
    </source>
</evidence>
<reference evidence="11 12" key="1">
    <citation type="submission" date="2019-12" db="EMBL/GenBank/DDBJ databases">
        <title>Isolation and characterization of three novel carbon monoxide-oxidizing members of Halobacteria from salione crusts and soils.</title>
        <authorList>
            <person name="Myers M.R."/>
            <person name="King G.M."/>
        </authorList>
    </citation>
    <scope>NUCLEOTIDE SEQUENCE [LARGE SCALE GENOMIC DNA]</scope>
    <source>
        <strain evidence="11 12">PCN9</strain>
    </source>
</reference>
<dbReference type="InterPro" id="IPR017533">
    <property type="entry name" value="Halocyanin"/>
</dbReference>
<sequence>MRDAIADETYSRRGVLRATAGTAAAAALGSAATGSAAGQTDFDGWFTDDAPGGTTDNYDGEVVDRTGEDEVTVTVGADGNGGTFAFEPAAVRISPGTTVTFEWVSDTHNVAVESQPDDAGWEGHDPIENSGFSFSSTFETLGVYKYYCDPHLSVGMKGAIVVAEGGGEQEDAVPAEYGDWFTDDAPGGAVDNYDGETVDRTGEDEVTVTVGADGNGGTFAFDPPALRVSPGTTVTFEWVSDTHNVVVESQPEDAAWEGHEPIENTGFSFSATLDTRGVYKYYCEPHLSVGMKAAIVVGPAPAEDGGGGPAGTTTPFSPLLGTVFAGAVAAAMLLPVLAGYYRRDQPETPEYDDGVEGEPGAGTQEAPVEEPVEELDHDEYDPMGTAALVAVYFLILVAMWVFMYFVEFLGNELTVIG</sequence>
<dbReference type="InterPro" id="IPR002387">
    <property type="entry name" value="Plastocyanin"/>
</dbReference>
<keyword evidence="6 9" id="KW-0472">Membrane</keyword>
<keyword evidence="5 7" id="KW-0186">Copper</keyword>
<dbReference type="InterPro" id="IPR006311">
    <property type="entry name" value="TAT_signal"/>
</dbReference>
<evidence type="ECO:0000313" key="12">
    <source>
        <dbReference type="Proteomes" id="UP000471521"/>
    </source>
</evidence>
<dbReference type="PANTHER" id="PTHR34192:SF10">
    <property type="entry name" value="PLASTOCYANIN MAJOR ISOFORM, CHLOROPLASTIC-RELATED"/>
    <property type="match status" value="1"/>
</dbReference>
<keyword evidence="4" id="KW-0249">Electron transport</keyword>
<dbReference type="CDD" id="cd04220">
    <property type="entry name" value="Halocyanin"/>
    <property type="match status" value="2"/>
</dbReference>
<name>A0A6B0SJB6_9EURY</name>
<feature type="region of interest" description="Disordered" evidence="8">
    <location>
        <begin position="345"/>
        <end position="371"/>
    </location>
</feature>
<keyword evidence="12" id="KW-1185">Reference proteome</keyword>
<gene>
    <name evidence="11" type="ORF">GRX66_15360</name>
</gene>
<feature type="transmembrane region" description="Helical" evidence="9">
    <location>
        <begin position="386"/>
        <end position="406"/>
    </location>
</feature>
<dbReference type="PANTHER" id="PTHR34192">
    <property type="entry name" value="PLASTOCYANIN MAJOR ISOFORM, CHLOROPLASTIC-RELATED"/>
    <property type="match status" value="1"/>
</dbReference>
<evidence type="ECO:0000256" key="3">
    <source>
        <dbReference type="ARBA" id="ARBA00022723"/>
    </source>
</evidence>
<evidence type="ECO:0000256" key="7">
    <source>
        <dbReference type="PIRSR" id="PIRSR602387-1"/>
    </source>
</evidence>
<dbReference type="EMBL" id="WUUU01000169">
    <property type="protein sequence ID" value="MXR21914.1"/>
    <property type="molecule type" value="Genomic_DNA"/>
</dbReference>
<feature type="binding site" evidence="7">
    <location>
        <position position="291"/>
    </location>
    <ligand>
        <name>Cu cation</name>
        <dbReference type="ChEBI" id="CHEBI:23378"/>
    </ligand>
</feature>
<dbReference type="InterPro" id="IPR008972">
    <property type="entry name" value="Cupredoxin"/>
</dbReference>
<keyword evidence="2" id="KW-0813">Transport</keyword>
<dbReference type="PROSITE" id="PS00196">
    <property type="entry name" value="COPPER_BLUE"/>
    <property type="match status" value="2"/>
</dbReference>
<feature type="binding site" evidence="7">
    <location>
        <position position="286"/>
    </location>
    <ligand>
        <name>Cu cation</name>
        <dbReference type="ChEBI" id="CHEBI:23378"/>
    </ligand>
</feature>
<dbReference type="Pfam" id="PF00127">
    <property type="entry name" value="Copper-bind"/>
    <property type="match status" value="2"/>
</dbReference>
<dbReference type="SUPFAM" id="SSF49503">
    <property type="entry name" value="Cupredoxins"/>
    <property type="match status" value="2"/>
</dbReference>
<dbReference type="NCBIfam" id="TIGR03102">
    <property type="entry name" value="halo_cynanin"/>
    <property type="match status" value="2"/>
</dbReference>
<dbReference type="Proteomes" id="UP000471521">
    <property type="component" value="Unassembled WGS sequence"/>
</dbReference>
<dbReference type="OrthoDB" id="194564at2157"/>
<dbReference type="GO" id="GO:0005507">
    <property type="term" value="F:copper ion binding"/>
    <property type="evidence" value="ECO:0007669"/>
    <property type="project" value="InterPro"/>
</dbReference>
<dbReference type="PRINTS" id="PR00157">
    <property type="entry name" value="PLASTOCYANIN"/>
</dbReference>
<dbReference type="InterPro" id="IPR028871">
    <property type="entry name" value="BlueCu_1_BS"/>
</dbReference>
<dbReference type="AlphaFoldDB" id="A0A6B0SJB6"/>
<feature type="binding site" evidence="7">
    <location>
        <position position="283"/>
    </location>
    <ligand>
        <name>Cu cation</name>
        <dbReference type="ChEBI" id="CHEBI:23378"/>
    </ligand>
</feature>
<dbReference type="RefSeq" id="WP_159527333.1">
    <property type="nucleotide sequence ID" value="NZ_WUUU01000169.1"/>
</dbReference>
<proteinExistence type="predicted"/>
<evidence type="ECO:0000256" key="4">
    <source>
        <dbReference type="ARBA" id="ARBA00022982"/>
    </source>
</evidence>
<comment type="subcellular location">
    <subcellularLocation>
        <location evidence="1">Membrane</location>
    </subcellularLocation>
</comment>
<evidence type="ECO:0000313" key="11">
    <source>
        <dbReference type="EMBL" id="MXR21914.1"/>
    </source>
</evidence>
<evidence type="ECO:0000256" key="1">
    <source>
        <dbReference type="ARBA" id="ARBA00004370"/>
    </source>
</evidence>
<evidence type="ECO:0000256" key="9">
    <source>
        <dbReference type="SAM" id="Phobius"/>
    </source>
</evidence>
<accession>A0A6B0SJB6</accession>
<evidence type="ECO:0000256" key="2">
    <source>
        <dbReference type="ARBA" id="ARBA00022448"/>
    </source>
</evidence>
<evidence type="ECO:0000256" key="5">
    <source>
        <dbReference type="ARBA" id="ARBA00023008"/>
    </source>
</evidence>
<dbReference type="Gene3D" id="2.60.40.420">
    <property type="entry name" value="Cupredoxins - blue copper proteins"/>
    <property type="match status" value="2"/>
</dbReference>
<dbReference type="InterPro" id="IPR000923">
    <property type="entry name" value="BlueCu_1"/>
</dbReference>